<accession>A6DJD8</accession>
<dbReference type="Proteomes" id="UP000004947">
    <property type="component" value="Unassembled WGS sequence"/>
</dbReference>
<protein>
    <recommendedName>
        <fullName evidence="2">DUF1559 domain-containing protein</fullName>
    </recommendedName>
</protein>
<organism evidence="3 4">
    <name type="scientific">Lentisphaera araneosa HTCC2155</name>
    <dbReference type="NCBI Taxonomy" id="313628"/>
    <lineage>
        <taxon>Bacteria</taxon>
        <taxon>Pseudomonadati</taxon>
        <taxon>Lentisphaerota</taxon>
        <taxon>Lentisphaeria</taxon>
        <taxon>Lentisphaerales</taxon>
        <taxon>Lentisphaeraceae</taxon>
        <taxon>Lentisphaera</taxon>
    </lineage>
</organism>
<keyword evidence="1" id="KW-0472">Membrane</keyword>
<sequence>MKKKFTLIEILVVVAIIGILASLLLPSLKKARESARRATCINNEKQIGISFALYQDDNEGYYPIYGTTFEDDISWDDMLSDYDGREISDADKLTEELRIDEYSVGSYLCGSNIQNRDPILIKSYAINDSYSGDSVRGIAGWKDDAGWSTAINDVVNTSNFIILNEVQFWSNKMGSTGAWGEGGPRDFADGLSVAKVESKQKAEDKGGIKGFYIHDSKSYKMNFLFSDGHVKYRTVPSTMGDGASAFYDGSGRNWSYFVDTPWNSLSD</sequence>
<gene>
    <name evidence="3" type="ORF">LNTAR_11686</name>
</gene>
<dbReference type="AlphaFoldDB" id="A6DJD8"/>
<keyword evidence="4" id="KW-1185">Reference proteome</keyword>
<feature type="domain" description="DUF1559" evidence="2">
    <location>
        <begin position="30"/>
        <end position="70"/>
    </location>
</feature>
<dbReference type="OrthoDB" id="263324at2"/>
<evidence type="ECO:0000256" key="1">
    <source>
        <dbReference type="SAM" id="Phobius"/>
    </source>
</evidence>
<dbReference type="STRING" id="313628.LNTAR_11686"/>
<dbReference type="RefSeq" id="WP_007278009.1">
    <property type="nucleotide sequence ID" value="NZ_ABCK01000006.1"/>
</dbReference>
<evidence type="ECO:0000313" key="3">
    <source>
        <dbReference type="EMBL" id="EDM28012.1"/>
    </source>
</evidence>
<dbReference type="Pfam" id="PF07596">
    <property type="entry name" value="SBP_bac_10"/>
    <property type="match status" value="1"/>
</dbReference>
<keyword evidence="1" id="KW-0812">Transmembrane</keyword>
<keyword evidence="1" id="KW-1133">Transmembrane helix</keyword>
<evidence type="ECO:0000313" key="4">
    <source>
        <dbReference type="Proteomes" id="UP000004947"/>
    </source>
</evidence>
<name>A6DJD8_9BACT</name>
<comment type="caution">
    <text evidence="3">The sequence shown here is derived from an EMBL/GenBank/DDBJ whole genome shotgun (WGS) entry which is preliminary data.</text>
</comment>
<feature type="transmembrane region" description="Helical" evidence="1">
    <location>
        <begin position="6"/>
        <end position="28"/>
    </location>
</feature>
<dbReference type="eggNOG" id="COG2165">
    <property type="taxonomic scope" value="Bacteria"/>
</dbReference>
<dbReference type="PANTHER" id="PTHR30093:SF2">
    <property type="entry name" value="TYPE II SECRETION SYSTEM PROTEIN H"/>
    <property type="match status" value="1"/>
</dbReference>
<dbReference type="PANTHER" id="PTHR30093">
    <property type="entry name" value="GENERAL SECRETION PATHWAY PROTEIN G"/>
    <property type="match status" value="1"/>
</dbReference>
<reference evidence="3 4" key="1">
    <citation type="journal article" date="2010" name="J. Bacteriol.">
        <title>Genome sequence of Lentisphaera araneosa HTCC2155T, the type species of the order Lentisphaerales in the phylum Lentisphaerae.</title>
        <authorList>
            <person name="Thrash J.C."/>
            <person name="Cho J.C."/>
            <person name="Vergin K.L."/>
            <person name="Morris R.M."/>
            <person name="Giovannoni S.J."/>
        </authorList>
    </citation>
    <scope>NUCLEOTIDE SEQUENCE [LARGE SCALE GENOMIC DNA]</scope>
    <source>
        <strain evidence="3 4">HTCC2155</strain>
    </source>
</reference>
<dbReference type="SUPFAM" id="SSF54523">
    <property type="entry name" value="Pili subunits"/>
    <property type="match status" value="1"/>
</dbReference>
<evidence type="ECO:0000259" key="2">
    <source>
        <dbReference type="Pfam" id="PF07596"/>
    </source>
</evidence>
<dbReference type="EMBL" id="ABCK01000006">
    <property type="protein sequence ID" value="EDM28012.1"/>
    <property type="molecule type" value="Genomic_DNA"/>
</dbReference>
<dbReference type="NCBIfam" id="TIGR02532">
    <property type="entry name" value="IV_pilin_GFxxxE"/>
    <property type="match status" value="1"/>
</dbReference>
<dbReference type="InterPro" id="IPR045584">
    <property type="entry name" value="Pilin-like"/>
</dbReference>
<dbReference type="Gene3D" id="3.30.700.10">
    <property type="entry name" value="Glycoprotein, Type 4 Pilin"/>
    <property type="match status" value="1"/>
</dbReference>
<proteinExistence type="predicted"/>
<dbReference type="InterPro" id="IPR011453">
    <property type="entry name" value="DUF1559"/>
</dbReference>
<dbReference type="InterPro" id="IPR012902">
    <property type="entry name" value="N_methyl_site"/>
</dbReference>